<protein>
    <submittedName>
        <fullName evidence="3">Tnp_DNA_bind domain-containing protein</fullName>
    </submittedName>
</protein>
<dbReference type="AlphaFoldDB" id="A0A3P8A707"/>
<keyword evidence="2" id="KW-1185">Reference proteome</keyword>
<organism evidence="1">
    <name type="scientific">Heligmosomoides polygyrus</name>
    <name type="common">Parasitic roundworm</name>
    <dbReference type="NCBI Taxonomy" id="6339"/>
    <lineage>
        <taxon>Eukaryota</taxon>
        <taxon>Metazoa</taxon>
        <taxon>Ecdysozoa</taxon>
        <taxon>Nematoda</taxon>
        <taxon>Chromadorea</taxon>
        <taxon>Rhabditida</taxon>
        <taxon>Rhabditina</taxon>
        <taxon>Rhabditomorpha</taxon>
        <taxon>Strongyloidea</taxon>
        <taxon>Heligmosomidae</taxon>
        <taxon>Heligmosomoides</taxon>
    </lineage>
</organism>
<sequence length="97" mass="11182">MAASISEKPAISEKMLKPMERAHAWAGRQLSKAQQMIRELSVSHTDPREIEHQVQASDDNFFERITQPIDEEQPADDELLTIRNLTLNADREQIEVR</sequence>
<accession>A0A3P8A707</accession>
<name>A0A3P8A707_HELPZ</name>
<evidence type="ECO:0000313" key="2">
    <source>
        <dbReference type="Proteomes" id="UP000050761"/>
    </source>
</evidence>
<dbReference type="Proteomes" id="UP000050761">
    <property type="component" value="Unassembled WGS sequence"/>
</dbReference>
<dbReference type="EMBL" id="UZAH01030066">
    <property type="protein sequence ID" value="VDP09102.1"/>
    <property type="molecule type" value="Genomic_DNA"/>
</dbReference>
<reference evidence="3" key="2">
    <citation type="submission" date="2019-09" db="UniProtKB">
        <authorList>
            <consortium name="WormBaseParasite"/>
        </authorList>
    </citation>
    <scope>IDENTIFICATION</scope>
</reference>
<evidence type="ECO:0000313" key="3">
    <source>
        <dbReference type="WBParaSite" id="HPBE_0001751801-mRNA-1"/>
    </source>
</evidence>
<dbReference type="OrthoDB" id="10487462at2759"/>
<proteinExistence type="predicted"/>
<gene>
    <name evidence="1" type="ORF">HPBE_LOCUS17517</name>
</gene>
<evidence type="ECO:0000313" key="1">
    <source>
        <dbReference type="EMBL" id="VDP09102.1"/>
    </source>
</evidence>
<reference evidence="1 2" key="1">
    <citation type="submission" date="2018-11" db="EMBL/GenBank/DDBJ databases">
        <authorList>
            <consortium name="Pathogen Informatics"/>
        </authorList>
    </citation>
    <scope>NUCLEOTIDE SEQUENCE [LARGE SCALE GENOMIC DNA]</scope>
</reference>
<dbReference type="WBParaSite" id="HPBE_0001751801-mRNA-1">
    <property type="protein sequence ID" value="HPBE_0001751801-mRNA-1"/>
    <property type="gene ID" value="HPBE_0001751801"/>
</dbReference>